<evidence type="ECO:0000256" key="6">
    <source>
        <dbReference type="ARBA" id="ARBA00022989"/>
    </source>
</evidence>
<keyword evidence="4 8" id="KW-0812">Transmembrane</keyword>
<reference evidence="9" key="2">
    <citation type="journal article" date="2021" name="PeerJ">
        <title>Extensive microbial diversity within the chicken gut microbiome revealed by metagenomics and culture.</title>
        <authorList>
            <person name="Gilroy R."/>
            <person name="Ravi A."/>
            <person name="Getino M."/>
            <person name="Pursley I."/>
            <person name="Horton D.L."/>
            <person name="Alikhan N.F."/>
            <person name="Baker D."/>
            <person name="Gharbi K."/>
            <person name="Hall N."/>
            <person name="Watson M."/>
            <person name="Adriaenssens E.M."/>
            <person name="Foster-Nyarko E."/>
            <person name="Jarju S."/>
            <person name="Secka A."/>
            <person name="Antonio M."/>
            <person name="Oren A."/>
            <person name="Chaudhuri R.R."/>
            <person name="La Ragione R."/>
            <person name="Hildebrand F."/>
            <person name="Pallen M.J."/>
        </authorList>
    </citation>
    <scope>NUCLEOTIDE SEQUENCE</scope>
    <source>
        <strain evidence="9">1383</strain>
    </source>
</reference>
<protein>
    <submittedName>
        <fullName evidence="9">Rod shape-determining protein MreD</fullName>
    </submittedName>
</protein>
<evidence type="ECO:0000256" key="1">
    <source>
        <dbReference type="ARBA" id="ARBA00004651"/>
    </source>
</evidence>
<dbReference type="EMBL" id="DVLY01000153">
    <property type="protein sequence ID" value="HIT98432.1"/>
    <property type="molecule type" value="Genomic_DNA"/>
</dbReference>
<name>A0A9D1KTW6_9FLAO</name>
<feature type="transmembrane region" description="Helical" evidence="8">
    <location>
        <begin position="32"/>
        <end position="48"/>
    </location>
</feature>
<keyword evidence="6 8" id="KW-1133">Transmembrane helix</keyword>
<comment type="similarity">
    <text evidence="2">Belongs to the MreD family.</text>
</comment>
<organism evidence="9 10">
    <name type="scientific">Candidatus Merdimorpha stercoravium</name>
    <dbReference type="NCBI Taxonomy" id="2840863"/>
    <lineage>
        <taxon>Bacteria</taxon>
        <taxon>Pseudomonadati</taxon>
        <taxon>Bacteroidota</taxon>
        <taxon>Flavobacteriia</taxon>
        <taxon>Flavobacteriales</taxon>
        <taxon>Candidatus Merdimorpha</taxon>
    </lineage>
</organism>
<evidence type="ECO:0000256" key="5">
    <source>
        <dbReference type="ARBA" id="ARBA00022960"/>
    </source>
</evidence>
<dbReference type="AlphaFoldDB" id="A0A9D1KTW6"/>
<gene>
    <name evidence="9" type="primary">mreD</name>
    <name evidence="9" type="ORF">IAC44_06300</name>
</gene>
<keyword evidence="5" id="KW-0133">Cell shape</keyword>
<keyword evidence="7 8" id="KW-0472">Membrane</keyword>
<evidence type="ECO:0000256" key="4">
    <source>
        <dbReference type="ARBA" id="ARBA00022692"/>
    </source>
</evidence>
<accession>A0A9D1KTW6</accession>
<comment type="caution">
    <text evidence="9">The sequence shown here is derived from an EMBL/GenBank/DDBJ whole genome shotgun (WGS) entry which is preliminary data.</text>
</comment>
<dbReference type="InterPro" id="IPR007227">
    <property type="entry name" value="Cell_shape_determining_MreD"/>
</dbReference>
<keyword evidence="3" id="KW-1003">Cell membrane</keyword>
<dbReference type="NCBIfam" id="TIGR03426">
    <property type="entry name" value="shape_MreD"/>
    <property type="match status" value="1"/>
</dbReference>
<proteinExistence type="inferred from homology"/>
<feature type="transmembrane region" description="Helical" evidence="8">
    <location>
        <begin position="145"/>
        <end position="168"/>
    </location>
</feature>
<evidence type="ECO:0000256" key="2">
    <source>
        <dbReference type="ARBA" id="ARBA00007776"/>
    </source>
</evidence>
<evidence type="ECO:0000256" key="8">
    <source>
        <dbReference type="SAM" id="Phobius"/>
    </source>
</evidence>
<evidence type="ECO:0000313" key="10">
    <source>
        <dbReference type="Proteomes" id="UP000824161"/>
    </source>
</evidence>
<comment type="subcellular location">
    <subcellularLocation>
        <location evidence="1">Cell membrane</location>
        <topology evidence="1">Multi-pass membrane protein</topology>
    </subcellularLocation>
</comment>
<evidence type="ECO:0000256" key="3">
    <source>
        <dbReference type="ARBA" id="ARBA00022475"/>
    </source>
</evidence>
<dbReference type="GO" id="GO:0005886">
    <property type="term" value="C:plasma membrane"/>
    <property type="evidence" value="ECO:0007669"/>
    <property type="project" value="UniProtKB-SubCell"/>
</dbReference>
<evidence type="ECO:0000256" key="7">
    <source>
        <dbReference type="ARBA" id="ARBA00023136"/>
    </source>
</evidence>
<dbReference type="GO" id="GO:0008360">
    <property type="term" value="P:regulation of cell shape"/>
    <property type="evidence" value="ECO:0007669"/>
    <property type="project" value="UniProtKB-KW"/>
</dbReference>
<sequence length="178" mass="19635">MIKQPLRAVLFLVVLLLLQVVVFDHVVLGGYIVPYVYVLGVLLLPFCFGRGKAMLCAFAVGLVMDLFQQSGGLHAMACVLTVYLCEPLTRVFFRLSEKELEGFDPFTAKNGRTAGLPLLLVLLLIQYLVLYWVEAGRFSALLSALGHAFLGAGVTFAVSVVILSLNSVRSGRSRRRQW</sequence>
<evidence type="ECO:0000313" key="9">
    <source>
        <dbReference type="EMBL" id="HIT98432.1"/>
    </source>
</evidence>
<reference evidence="9" key="1">
    <citation type="submission" date="2020-10" db="EMBL/GenBank/DDBJ databases">
        <authorList>
            <person name="Gilroy R."/>
        </authorList>
    </citation>
    <scope>NUCLEOTIDE SEQUENCE</scope>
    <source>
        <strain evidence="9">1383</strain>
    </source>
</reference>
<dbReference type="Proteomes" id="UP000824161">
    <property type="component" value="Unassembled WGS sequence"/>
</dbReference>
<feature type="transmembrane region" description="Helical" evidence="8">
    <location>
        <begin position="114"/>
        <end position="133"/>
    </location>
</feature>